<keyword evidence="3" id="KW-0812">Transmembrane</keyword>
<dbReference type="SMART" id="SM00028">
    <property type="entry name" value="TPR"/>
    <property type="match status" value="3"/>
</dbReference>
<feature type="region of interest" description="Disordered" evidence="2">
    <location>
        <begin position="198"/>
        <end position="218"/>
    </location>
</feature>
<feature type="transmembrane region" description="Helical" evidence="3">
    <location>
        <begin position="230"/>
        <end position="249"/>
    </location>
</feature>
<reference evidence="4" key="1">
    <citation type="submission" date="2021-01" db="EMBL/GenBank/DDBJ databases">
        <title>Whole genome shotgun sequence of Actinocatenispora rupis NBRC 107355.</title>
        <authorList>
            <person name="Komaki H."/>
            <person name="Tamura T."/>
        </authorList>
    </citation>
    <scope>NUCLEOTIDE SEQUENCE</scope>
    <source>
        <strain evidence="4">NBRC 107355</strain>
    </source>
</reference>
<feature type="transmembrane region" description="Helical" evidence="3">
    <location>
        <begin position="295"/>
        <end position="314"/>
    </location>
</feature>
<dbReference type="SUPFAM" id="SSF48452">
    <property type="entry name" value="TPR-like"/>
    <property type="match status" value="1"/>
</dbReference>
<evidence type="ECO:0008006" key="6">
    <source>
        <dbReference type="Google" id="ProtNLM"/>
    </source>
</evidence>
<keyword evidence="3" id="KW-1133">Transmembrane helix</keyword>
<feature type="transmembrane region" description="Helical" evidence="3">
    <location>
        <begin position="320"/>
        <end position="338"/>
    </location>
</feature>
<dbReference type="Proteomes" id="UP000612808">
    <property type="component" value="Unassembled WGS sequence"/>
</dbReference>
<feature type="transmembrane region" description="Helical" evidence="3">
    <location>
        <begin position="255"/>
        <end position="274"/>
    </location>
</feature>
<gene>
    <name evidence="4" type="ORF">Aru02nite_68590</name>
</gene>
<accession>A0A8J3JCP5</accession>
<dbReference type="InterPro" id="IPR011990">
    <property type="entry name" value="TPR-like_helical_dom_sf"/>
</dbReference>
<dbReference type="PROSITE" id="PS50005">
    <property type="entry name" value="TPR"/>
    <property type="match status" value="1"/>
</dbReference>
<protein>
    <recommendedName>
        <fullName evidence="6">Tetratricopeptide repeat-containing protein</fullName>
    </recommendedName>
</protein>
<name>A0A8J3JCP5_9ACTN</name>
<evidence type="ECO:0000313" key="4">
    <source>
        <dbReference type="EMBL" id="GID15970.1"/>
    </source>
</evidence>
<keyword evidence="1" id="KW-0802">TPR repeat</keyword>
<feature type="repeat" description="TPR" evidence="1">
    <location>
        <begin position="16"/>
        <end position="49"/>
    </location>
</feature>
<dbReference type="AlphaFoldDB" id="A0A8J3JCP5"/>
<evidence type="ECO:0000256" key="1">
    <source>
        <dbReference type="PROSITE-ProRule" id="PRU00339"/>
    </source>
</evidence>
<organism evidence="4 5">
    <name type="scientific">Actinocatenispora rupis</name>
    <dbReference type="NCBI Taxonomy" id="519421"/>
    <lineage>
        <taxon>Bacteria</taxon>
        <taxon>Bacillati</taxon>
        <taxon>Actinomycetota</taxon>
        <taxon>Actinomycetes</taxon>
        <taxon>Micromonosporales</taxon>
        <taxon>Micromonosporaceae</taxon>
        <taxon>Actinocatenispora</taxon>
    </lineage>
</organism>
<proteinExistence type="predicted"/>
<keyword evidence="3" id="KW-0472">Membrane</keyword>
<evidence type="ECO:0000256" key="3">
    <source>
        <dbReference type="SAM" id="Phobius"/>
    </source>
</evidence>
<dbReference type="EMBL" id="BOMB01000050">
    <property type="protein sequence ID" value="GID15970.1"/>
    <property type="molecule type" value="Genomic_DNA"/>
</dbReference>
<comment type="caution">
    <text evidence="4">The sequence shown here is derived from an EMBL/GenBank/DDBJ whole genome shotgun (WGS) entry which is preliminary data.</text>
</comment>
<sequence>MTGEPEEVGRETDAEVRTYIQRADLLDDLGHFAEAAEELRDALRLAPDNPEALATLGMVELRAGRAEQALVPARAALAVRADHLLGQAVCGYALVELERKAEAVDVARAMLDADPGSWLRQLHFAAIVRRVRNGQATLDAAWQAVRLAPDEAETHLVLAAVAGDLGLTDIARRAHAEAVRLDPRAADDTPPAVLRLRASRSGGRPAPDEADPAPAQPGVRRGLRSGVARFLAVGALYAWGAPLLVALTMLAGPTAARFVAGAVGLGGIVLFGAFRAHPPTGPVPVLRVLGRLDRPLAAACVGVLAAPPMMLVFAALGSPWPLGVLILLGAFAFAALVLRTDDLGRPGSGT</sequence>
<dbReference type="Pfam" id="PF13428">
    <property type="entry name" value="TPR_14"/>
    <property type="match status" value="1"/>
</dbReference>
<dbReference type="InterPro" id="IPR019734">
    <property type="entry name" value="TPR_rpt"/>
</dbReference>
<evidence type="ECO:0000256" key="2">
    <source>
        <dbReference type="SAM" id="MobiDB-lite"/>
    </source>
</evidence>
<keyword evidence="5" id="KW-1185">Reference proteome</keyword>
<dbReference type="RefSeq" id="WP_203664517.1">
    <property type="nucleotide sequence ID" value="NZ_BAAAZM010000001.1"/>
</dbReference>
<evidence type="ECO:0000313" key="5">
    <source>
        <dbReference type="Proteomes" id="UP000612808"/>
    </source>
</evidence>
<dbReference type="Gene3D" id="1.25.40.10">
    <property type="entry name" value="Tetratricopeptide repeat domain"/>
    <property type="match status" value="1"/>
</dbReference>